<evidence type="ECO:0000313" key="2">
    <source>
        <dbReference type="EMBL" id="KAF0975459.1"/>
    </source>
</evidence>
<protein>
    <submittedName>
        <fullName evidence="2">Uncharacterized protein</fullName>
    </submittedName>
</protein>
<proteinExistence type="predicted"/>
<evidence type="ECO:0000313" key="3">
    <source>
        <dbReference type="Proteomes" id="UP000444721"/>
    </source>
</evidence>
<dbReference type="VEuPathDB" id="AmoebaDB:FDP41_005453"/>
<dbReference type="VEuPathDB" id="AmoebaDB:NF0014430"/>
<feature type="compositionally biased region" description="Low complexity" evidence="1">
    <location>
        <begin position="846"/>
        <end position="855"/>
    </location>
</feature>
<dbReference type="GeneID" id="68112671"/>
<name>A0A6A5BR91_NAEFO</name>
<organism evidence="2 3">
    <name type="scientific">Naegleria fowleri</name>
    <name type="common">Brain eating amoeba</name>
    <dbReference type="NCBI Taxonomy" id="5763"/>
    <lineage>
        <taxon>Eukaryota</taxon>
        <taxon>Discoba</taxon>
        <taxon>Heterolobosea</taxon>
        <taxon>Tetramitia</taxon>
        <taxon>Eutetramitia</taxon>
        <taxon>Vahlkampfiidae</taxon>
        <taxon>Naegleria</taxon>
    </lineage>
</organism>
<comment type="caution">
    <text evidence="2">The sequence shown here is derived from an EMBL/GenBank/DDBJ whole genome shotgun (WGS) entry which is preliminary data.</text>
</comment>
<dbReference type="AlphaFoldDB" id="A0A6A5BR91"/>
<accession>A0A6A5BR91</accession>
<dbReference type="EMBL" id="VFQX01000044">
    <property type="protein sequence ID" value="KAF0975459.1"/>
    <property type="molecule type" value="Genomic_DNA"/>
</dbReference>
<dbReference type="SUPFAM" id="SSF48371">
    <property type="entry name" value="ARM repeat"/>
    <property type="match status" value="1"/>
</dbReference>
<reference evidence="2 3" key="1">
    <citation type="journal article" date="2019" name="Sci. Rep.">
        <title>Nanopore sequencing improves the draft genome of the human pathogenic amoeba Naegleria fowleri.</title>
        <authorList>
            <person name="Liechti N."/>
            <person name="Schurch N."/>
            <person name="Bruggmann R."/>
            <person name="Wittwer M."/>
        </authorList>
    </citation>
    <scope>NUCLEOTIDE SEQUENCE [LARGE SCALE GENOMIC DNA]</scope>
    <source>
        <strain evidence="2 3">ATCC 30894</strain>
    </source>
</reference>
<gene>
    <name evidence="2" type="ORF">FDP41_005453</name>
</gene>
<dbReference type="RefSeq" id="XP_044560172.1">
    <property type="nucleotide sequence ID" value="XM_044708979.1"/>
</dbReference>
<dbReference type="VEuPathDB" id="AmoebaDB:NfTy_066370"/>
<sequence>MISSSSSQASSSELQPNFEKEVIDLKQSHYNNSEYGTKEYMNKYLDRQFSKDYGSSAKNTRLMIRVLQLVMAELSNDSNENVNDKLVFLKKHLYGLSMIARNIPFRGAFSDNVELLLNSMQTVCLFIKDEKSSQLLTRETTLVAKKESQDEEAEPSLWESIKIEITRVFFRTVQNYSEAIDLKCPQYYRELFLDFILDQLRVYDKSRHTTILMCTDFLRIFFSAVTHQAHVNSPVLLSTCLYLFSLDVWSEPEESEIITLVSHIALISLHKRNSYSSIQFELLSSSMYDDDQDSELETGPIEKLMKEVCDFSSVPVESIEKALNKLIVKLEKSAKEVQEETFEHTSMALSHLVTLTNPKAIPSLNQSLEVYWKIFERVFKVLQNRIRTLVNAEKTKTGRTLVLHLLKSCRKLLQNNNFDIFLGDDKLHEERKPVLSEFLELIQNGLIIANNSGKKVFRKKVQLYASKLIRCFMTFCSAKYIDEFAPKKIEQHPCFIINNPLIEAITERALWFEVHAEYIHLMSEHYGDSTDEKLKDVMECVVTVCTQFISKVKDNAKNVLKGHSLGGGRNRRPKRDYDDYDDEEEEDYRQIKFTKKEVSRAFNALTISLPNVGKDLFTTHYQDICQTAFFFMEKSLLTVGVDSICLLSGLIKAMKRYDRELLKKEIHTFVTKVFPLIKGNYKEDEITMMENKEEEDGDFETEIALTSIDFYHTIFVDSEIREILLAKSPNFVHSLYTNLCNFVNKECSYELESLERVEQSKLSLRVLEAMVYSTNPEVTKLVKPSDIKGFVITHLDGIIRSFKTDKDYHKIAKYLRALNLFFRVPENEKQVNKCATLLIEYFNTPQTSSNSSGGNKKQKKKSPTPSTSGNASAQQQQIGKQFKDCCQYIDNLKKTPKTFDEETPLFVRQELSAQSQELIQKLKHWKLIQ</sequence>
<dbReference type="InterPro" id="IPR016024">
    <property type="entry name" value="ARM-type_fold"/>
</dbReference>
<feature type="region of interest" description="Disordered" evidence="1">
    <location>
        <begin position="846"/>
        <end position="874"/>
    </location>
</feature>
<evidence type="ECO:0000256" key="1">
    <source>
        <dbReference type="SAM" id="MobiDB-lite"/>
    </source>
</evidence>
<feature type="region of interest" description="Disordered" evidence="1">
    <location>
        <begin position="563"/>
        <end position="583"/>
    </location>
</feature>
<keyword evidence="3" id="KW-1185">Reference proteome</keyword>
<dbReference type="Proteomes" id="UP000444721">
    <property type="component" value="Unassembled WGS sequence"/>
</dbReference>
<dbReference type="OrthoDB" id="10290840at2759"/>